<dbReference type="GO" id="GO:0003677">
    <property type="term" value="F:DNA binding"/>
    <property type="evidence" value="ECO:0007669"/>
    <property type="project" value="UniProtKB-KW"/>
</dbReference>
<evidence type="ECO:0000256" key="2">
    <source>
        <dbReference type="ARBA" id="ARBA00022723"/>
    </source>
</evidence>
<dbReference type="InParanoid" id="A0A671YZL7"/>
<dbReference type="AlphaFoldDB" id="A0A671YZL7"/>
<dbReference type="InterPro" id="IPR052035">
    <property type="entry name" value="ZnF_BED_domain_contain"/>
</dbReference>
<keyword evidence="4" id="KW-0862">Zinc</keyword>
<evidence type="ECO:0000256" key="7">
    <source>
        <dbReference type="ARBA" id="ARBA00023163"/>
    </source>
</evidence>
<dbReference type="SUPFAM" id="SSF53098">
    <property type="entry name" value="Ribonuclease H-like"/>
    <property type="match status" value="1"/>
</dbReference>
<dbReference type="GO" id="GO:0046983">
    <property type="term" value="F:protein dimerization activity"/>
    <property type="evidence" value="ECO:0007669"/>
    <property type="project" value="InterPro"/>
</dbReference>
<feature type="domain" description="BED-type" evidence="10">
    <location>
        <begin position="23"/>
        <end position="61"/>
    </location>
</feature>
<keyword evidence="13" id="KW-1185">Reference proteome</keyword>
<dbReference type="InterPro" id="IPR012337">
    <property type="entry name" value="RNaseH-like_sf"/>
</dbReference>
<evidence type="ECO:0000256" key="3">
    <source>
        <dbReference type="ARBA" id="ARBA00022771"/>
    </source>
</evidence>
<dbReference type="InterPro" id="IPR008906">
    <property type="entry name" value="HATC_C_dom"/>
</dbReference>
<evidence type="ECO:0000256" key="4">
    <source>
        <dbReference type="ARBA" id="ARBA00022833"/>
    </source>
</evidence>
<reference evidence="12" key="1">
    <citation type="submission" date="2021-04" db="EMBL/GenBank/DDBJ databases">
        <authorList>
            <consortium name="Wellcome Sanger Institute Data Sharing"/>
        </authorList>
    </citation>
    <scope>NUCLEOTIDE SEQUENCE [LARGE SCALE GENOMIC DNA]</scope>
</reference>
<dbReference type="Pfam" id="PF02892">
    <property type="entry name" value="zf-BED"/>
    <property type="match status" value="1"/>
</dbReference>
<dbReference type="GeneTree" id="ENSGT00940000158431"/>
<sequence length="615" mass="69344">MQHSVLTFKNRQHGVDFFKVSVDDKSLVICNKCSKQVPRGGKSSTSFNTSNLISHLKHSHRFDGVLKAYEDARAAKDASNLKPAAKKPPGLTHIGEAFEKSKKFARNDPRAKAIEDLIMEMMALDDQPFTLVEDRGFSRLINHLEPRFTLPSRRYFSDVCLPAKYDAIARCIHTLIDNNVKDMSFTMDIWTCDVSPVSMMSLTAQWLNTDFQLYRAVLQTQELPGSHTGTMIHQTLEMVHVVLRDNARNMEKAMKECGVANLGCMAHSLQLAVNEAVLSQRAVSDCVAIGRKIVGHFRQSQVASSALRKLQERLQVPQTRFQQDIATRWNSTFYMLKSLVAQKQAIAAYAVEHHLPATLNAHQWTLVENMLTILDPCEQLTRNISKATATAADVIPSTQALTRLLKQTVPTDHGVKTSKDTLLKAVQSRFGHVEEEPLYYLATILDPRYKDRYFTLASKSNQATDMLREKLLENDGATAGTPQPEEPPEKRSREDGNNSLLGMFEAILEENTEAAIHQENGRVDAELQSYLSEPTLHLSRCPLEYWRSNQSRFECMAQLARKYLSAPCTSVDSERLFSAAGHVMTEERNRLACEKAEMLLFIKKNLPLIHQQVEG</sequence>
<dbReference type="GO" id="GO:0008270">
    <property type="term" value="F:zinc ion binding"/>
    <property type="evidence" value="ECO:0007669"/>
    <property type="project" value="UniProtKB-KW"/>
</dbReference>
<reference evidence="12" key="3">
    <citation type="submission" date="2025-09" db="UniProtKB">
        <authorList>
            <consortium name="Ensembl"/>
        </authorList>
    </citation>
    <scope>IDENTIFICATION</scope>
</reference>
<proteinExistence type="predicted"/>
<keyword evidence="7" id="KW-0804">Transcription</keyword>
<keyword evidence="8" id="KW-0539">Nucleus</keyword>
<evidence type="ECO:0000259" key="10">
    <source>
        <dbReference type="Pfam" id="PF02892"/>
    </source>
</evidence>
<dbReference type="OMA" id="PRYALKS"/>
<keyword evidence="6" id="KW-0238">DNA-binding</keyword>
<protein>
    <submittedName>
        <fullName evidence="12">Zinc finger BED domain-containing protein 4-like</fullName>
    </submittedName>
</protein>
<name>A0A671YZL7_SPAAU</name>
<comment type="subcellular location">
    <subcellularLocation>
        <location evidence="1">Nucleus</location>
    </subcellularLocation>
</comment>
<dbReference type="Pfam" id="PF05699">
    <property type="entry name" value="Dimer_Tnp_hAT"/>
    <property type="match status" value="1"/>
</dbReference>
<evidence type="ECO:0000256" key="1">
    <source>
        <dbReference type="ARBA" id="ARBA00004123"/>
    </source>
</evidence>
<dbReference type="Ensembl" id="ENSSAUT00010071362.1">
    <property type="protein sequence ID" value="ENSSAUP00010068187.1"/>
    <property type="gene ID" value="ENSSAUG00010027089.1"/>
</dbReference>
<keyword evidence="5" id="KW-0805">Transcription regulation</keyword>
<keyword evidence="2" id="KW-0479">Metal-binding</keyword>
<dbReference type="PANTHER" id="PTHR46481">
    <property type="entry name" value="ZINC FINGER BED DOMAIN-CONTAINING PROTEIN 4"/>
    <property type="match status" value="1"/>
</dbReference>
<dbReference type="GO" id="GO:0005634">
    <property type="term" value="C:nucleus"/>
    <property type="evidence" value="ECO:0007669"/>
    <property type="project" value="UniProtKB-SubCell"/>
</dbReference>
<dbReference type="InterPro" id="IPR003656">
    <property type="entry name" value="Znf_BED"/>
</dbReference>
<evidence type="ECO:0000256" key="9">
    <source>
        <dbReference type="SAM" id="MobiDB-lite"/>
    </source>
</evidence>
<feature type="compositionally biased region" description="Basic and acidic residues" evidence="9">
    <location>
        <begin position="487"/>
        <end position="496"/>
    </location>
</feature>
<dbReference type="GeneID" id="115584962"/>
<evidence type="ECO:0000256" key="8">
    <source>
        <dbReference type="ARBA" id="ARBA00023242"/>
    </source>
</evidence>
<organism evidence="12 13">
    <name type="scientific">Sparus aurata</name>
    <name type="common">Gilthead sea bream</name>
    <dbReference type="NCBI Taxonomy" id="8175"/>
    <lineage>
        <taxon>Eukaryota</taxon>
        <taxon>Metazoa</taxon>
        <taxon>Chordata</taxon>
        <taxon>Craniata</taxon>
        <taxon>Vertebrata</taxon>
        <taxon>Euteleostomi</taxon>
        <taxon>Actinopterygii</taxon>
        <taxon>Neopterygii</taxon>
        <taxon>Teleostei</taxon>
        <taxon>Neoteleostei</taxon>
        <taxon>Acanthomorphata</taxon>
        <taxon>Eupercaria</taxon>
        <taxon>Spariformes</taxon>
        <taxon>Sparidae</taxon>
        <taxon>Sparus</taxon>
    </lineage>
</organism>
<evidence type="ECO:0000313" key="13">
    <source>
        <dbReference type="Proteomes" id="UP000472265"/>
    </source>
</evidence>
<evidence type="ECO:0000313" key="12">
    <source>
        <dbReference type="Ensembl" id="ENSSAUP00010068187.1"/>
    </source>
</evidence>
<evidence type="ECO:0000256" key="6">
    <source>
        <dbReference type="ARBA" id="ARBA00023125"/>
    </source>
</evidence>
<accession>A0A671YZL7</accession>
<dbReference type="OrthoDB" id="10057873at2759"/>
<feature type="domain" description="HAT C-terminal dimerisation" evidence="11">
    <location>
        <begin position="526"/>
        <end position="606"/>
    </location>
</feature>
<evidence type="ECO:0000259" key="11">
    <source>
        <dbReference type="Pfam" id="PF05699"/>
    </source>
</evidence>
<dbReference type="Proteomes" id="UP000472265">
    <property type="component" value="Chromosome 7"/>
</dbReference>
<dbReference type="SUPFAM" id="SSF140996">
    <property type="entry name" value="Hermes dimerisation domain"/>
    <property type="match status" value="1"/>
</dbReference>
<dbReference type="RefSeq" id="XP_030278797.1">
    <property type="nucleotide sequence ID" value="XM_030422937.1"/>
</dbReference>
<evidence type="ECO:0000256" key="5">
    <source>
        <dbReference type="ARBA" id="ARBA00023015"/>
    </source>
</evidence>
<gene>
    <name evidence="12" type="primary">LOC115584962</name>
</gene>
<feature type="region of interest" description="Disordered" evidence="9">
    <location>
        <begin position="474"/>
        <end position="497"/>
    </location>
</feature>
<keyword evidence="3" id="KW-0863">Zinc-finger</keyword>
<dbReference type="PANTHER" id="PTHR46481:SF10">
    <property type="entry name" value="ZINC FINGER BED DOMAIN-CONTAINING PROTEIN 39"/>
    <property type="match status" value="1"/>
</dbReference>
<reference evidence="12" key="2">
    <citation type="submission" date="2025-08" db="UniProtKB">
        <authorList>
            <consortium name="Ensembl"/>
        </authorList>
    </citation>
    <scope>IDENTIFICATION</scope>
</reference>